<dbReference type="PANTHER" id="PTHR30523">
    <property type="entry name" value="PHOSPHOENOLPYRUVATE CARBOXYLASE"/>
    <property type="match status" value="1"/>
</dbReference>
<evidence type="ECO:0000256" key="11">
    <source>
        <dbReference type="PROSITE-ProRule" id="PRU10111"/>
    </source>
</evidence>
<dbReference type="PRINTS" id="PR00150">
    <property type="entry name" value="PEPCARBXLASE"/>
</dbReference>
<evidence type="ECO:0000313" key="13">
    <source>
        <dbReference type="EMBL" id="AVY93608.1"/>
    </source>
</evidence>
<dbReference type="RefSeq" id="WP_107888904.1">
    <property type="nucleotide sequence ID" value="NZ_CP028519.1"/>
</dbReference>
<dbReference type="OrthoDB" id="9768133at2"/>
<feature type="active site" evidence="10 11">
    <location>
        <position position="140"/>
    </location>
</feature>
<evidence type="ECO:0000256" key="10">
    <source>
        <dbReference type="HAMAP-Rule" id="MF_00595"/>
    </source>
</evidence>
<dbReference type="EMBL" id="CP028519">
    <property type="protein sequence ID" value="AVY93608.1"/>
    <property type="molecule type" value="Genomic_DNA"/>
</dbReference>
<dbReference type="GO" id="GO:0006099">
    <property type="term" value="P:tricarboxylic acid cycle"/>
    <property type="evidence" value="ECO:0007669"/>
    <property type="project" value="InterPro"/>
</dbReference>
<dbReference type="Pfam" id="PF00311">
    <property type="entry name" value="PEPcase"/>
    <property type="match status" value="1"/>
</dbReference>
<accession>A0A2S0P8A8</accession>
<dbReference type="InterPro" id="IPR021135">
    <property type="entry name" value="PEP_COase"/>
</dbReference>
<protein>
    <recommendedName>
        <fullName evidence="5 10">Phosphoenolpyruvate carboxylase</fullName>
        <shortName evidence="10">PEPC</shortName>
        <shortName evidence="10">PEPCase</shortName>
        <ecNumber evidence="4 10">4.1.1.31</ecNumber>
    </recommendedName>
</protein>
<dbReference type="PROSITE" id="PS00781">
    <property type="entry name" value="PEPCASE_1"/>
    <property type="match status" value="1"/>
</dbReference>
<name>A0A2S0P8A8_9NEIS</name>
<comment type="catalytic activity">
    <reaction evidence="9 10">
        <text>oxaloacetate + phosphate = phosphoenolpyruvate + hydrogencarbonate</text>
        <dbReference type="Rhea" id="RHEA:28370"/>
        <dbReference type="ChEBI" id="CHEBI:16452"/>
        <dbReference type="ChEBI" id="CHEBI:17544"/>
        <dbReference type="ChEBI" id="CHEBI:43474"/>
        <dbReference type="ChEBI" id="CHEBI:58702"/>
        <dbReference type="EC" id="4.1.1.31"/>
    </reaction>
</comment>
<organism evidence="13 14">
    <name type="scientific">Microvirgula aerodenitrificans</name>
    <dbReference type="NCBI Taxonomy" id="57480"/>
    <lineage>
        <taxon>Bacteria</taxon>
        <taxon>Pseudomonadati</taxon>
        <taxon>Pseudomonadota</taxon>
        <taxon>Betaproteobacteria</taxon>
        <taxon>Neisseriales</taxon>
        <taxon>Aquaspirillaceae</taxon>
        <taxon>Microvirgula</taxon>
    </lineage>
</organism>
<keyword evidence="8 10" id="KW-0120">Carbon dioxide fixation</keyword>
<dbReference type="GO" id="GO:0006107">
    <property type="term" value="P:oxaloacetate metabolic process"/>
    <property type="evidence" value="ECO:0007669"/>
    <property type="project" value="UniProtKB-UniRule"/>
</dbReference>
<dbReference type="STRING" id="1122240.GCA_000620105_01209"/>
<dbReference type="HAMAP" id="MF_00595">
    <property type="entry name" value="PEPcase_type1"/>
    <property type="match status" value="1"/>
</dbReference>
<dbReference type="Proteomes" id="UP000244173">
    <property type="component" value="Chromosome"/>
</dbReference>
<sequence length="905" mass="99848">MSVELDKDVPLTRDRGRLARLLADVVREQTGDAIWDEVESVPDLASHVDSLADCRAHLATLSPEVTDTLLRACGLLAQLENLAEDLHHNRRRLAHKRAGSPPQAGSLERALVVLKQRGVRAADVESLLQHAQIVPVLTAHPTEVQRQTTLDCQRAIRKFLIQLGQPELDHDEVAELEIKLKRVLLTLWQTAEIRPFKLTVKDEIENGIAYHPLTFLDALPALYAQTEDTIERAYGVRLDLPNFYRIGSWIGGDRDGNPNVNAGLLRYALGRQAEVVFDHYGYELEGLYRELSLSDRLVAVSDTVAELAAISPDTAVSRDEEPYRRAIATIIARLSATAHEREVAFRSRFGDGEPYPNRHAFATDLKALADSLTSHGSGLLADGRLRRLRRAVGVFGFFLMPLDQRQHADLYGGAVAELFTAAGQPGYAGLDEAGKREWLLAELAHARPLMSPFVDYSDGTRRELDLFAATRDMQDRYGEGALPNLIISNCAEASDLLEVALLMKESGLLPLDASGAPQARANIIPLFETITDLENAAEVMQSLFALPFYRALLASRQHVQEVMLGYSDSNKDGGYLMSQWGLYAAEKQLVAVFNTAGVRMRLFHGRGGSVGRGGGPSFEAIVAQPAGTVQGQIRITEQGEVIASKYADRDIGLRNLESILAATLEASLAPVPACPTDESIFAELARDSYDAYRRLIDTDGFIDYFLTATPINEIAKLNIGSRPASRKTLSSITDLRAIPWVFSWMQSRVMLPGWYGVGSAVAAFIERHGEQGIVRLKALYRDSAFFRVTLSNMEMVLAKADMTIAAEYARLVPDAELGNRVFGMIRKEFELSRDMYFAITGADHLLADNPTLARSLASRLPYFTTLNLLQIEFLRALREAPEHDGHLHAIHQTINGLAAGLRNSG</sequence>
<evidence type="ECO:0000256" key="2">
    <source>
        <dbReference type="ARBA" id="ARBA00003670"/>
    </source>
</evidence>
<comment type="similarity">
    <text evidence="3 10">Belongs to the PEPCase type 1 family.</text>
</comment>
<dbReference type="SUPFAM" id="SSF51621">
    <property type="entry name" value="Phosphoenolpyruvate/pyruvate domain"/>
    <property type="match status" value="1"/>
</dbReference>
<evidence type="ECO:0000256" key="4">
    <source>
        <dbReference type="ARBA" id="ARBA00012305"/>
    </source>
</evidence>
<dbReference type="AlphaFoldDB" id="A0A2S0P8A8"/>
<dbReference type="GO" id="GO:0005829">
    <property type="term" value="C:cytosol"/>
    <property type="evidence" value="ECO:0007669"/>
    <property type="project" value="TreeGrafter"/>
</dbReference>
<keyword evidence="13" id="KW-0670">Pyruvate</keyword>
<proteinExistence type="inferred from homology"/>
<dbReference type="InterPro" id="IPR033129">
    <property type="entry name" value="PEPCASE_His_AS"/>
</dbReference>
<evidence type="ECO:0000256" key="7">
    <source>
        <dbReference type="ARBA" id="ARBA00023239"/>
    </source>
</evidence>
<dbReference type="InterPro" id="IPR022805">
    <property type="entry name" value="PEP_COase_bac/pln-type"/>
</dbReference>
<gene>
    <name evidence="10" type="primary">ppc</name>
    <name evidence="13" type="ORF">DAI18_05765</name>
</gene>
<evidence type="ECO:0000256" key="1">
    <source>
        <dbReference type="ARBA" id="ARBA00001946"/>
    </source>
</evidence>
<feature type="active site" evidence="10 12">
    <location>
        <position position="571"/>
    </location>
</feature>
<comment type="cofactor">
    <cofactor evidence="1 10">
        <name>Mg(2+)</name>
        <dbReference type="ChEBI" id="CHEBI:18420"/>
    </cofactor>
</comment>
<comment type="subunit">
    <text evidence="10">Homotetramer.</text>
</comment>
<dbReference type="PROSITE" id="PS00393">
    <property type="entry name" value="PEPCASE_2"/>
    <property type="match status" value="1"/>
</dbReference>
<keyword evidence="14" id="KW-1185">Reference proteome</keyword>
<dbReference type="NCBIfam" id="NF000584">
    <property type="entry name" value="PRK00009.1"/>
    <property type="match status" value="1"/>
</dbReference>
<comment type="function">
    <text evidence="2 10">Forms oxaloacetate, a four-carbon dicarboxylic acid source for the tricarboxylic acid cycle.</text>
</comment>
<evidence type="ECO:0000256" key="3">
    <source>
        <dbReference type="ARBA" id="ARBA00008346"/>
    </source>
</evidence>
<evidence type="ECO:0000256" key="5">
    <source>
        <dbReference type="ARBA" id="ARBA00022419"/>
    </source>
</evidence>
<dbReference type="InterPro" id="IPR018129">
    <property type="entry name" value="PEP_COase_Lys_AS"/>
</dbReference>
<dbReference type="GO" id="GO:0000287">
    <property type="term" value="F:magnesium ion binding"/>
    <property type="evidence" value="ECO:0007669"/>
    <property type="project" value="UniProtKB-UniRule"/>
</dbReference>
<evidence type="ECO:0000256" key="6">
    <source>
        <dbReference type="ARBA" id="ARBA00022842"/>
    </source>
</evidence>
<evidence type="ECO:0000313" key="14">
    <source>
        <dbReference type="Proteomes" id="UP000244173"/>
    </source>
</evidence>
<keyword evidence="6 10" id="KW-0460">Magnesium</keyword>
<dbReference type="GO" id="GO:0015977">
    <property type="term" value="P:carbon fixation"/>
    <property type="evidence" value="ECO:0007669"/>
    <property type="project" value="UniProtKB-UniRule"/>
</dbReference>
<evidence type="ECO:0000256" key="8">
    <source>
        <dbReference type="ARBA" id="ARBA00023300"/>
    </source>
</evidence>
<dbReference type="InterPro" id="IPR015813">
    <property type="entry name" value="Pyrv/PenolPyrv_kinase-like_dom"/>
</dbReference>
<dbReference type="PANTHER" id="PTHR30523:SF6">
    <property type="entry name" value="PHOSPHOENOLPYRUVATE CARBOXYLASE"/>
    <property type="match status" value="1"/>
</dbReference>
<dbReference type="KEGG" id="maer:DAI18_05765"/>
<evidence type="ECO:0000256" key="9">
    <source>
        <dbReference type="ARBA" id="ARBA00048995"/>
    </source>
</evidence>
<dbReference type="EC" id="4.1.1.31" evidence="4 10"/>
<dbReference type="GO" id="GO:0008964">
    <property type="term" value="F:phosphoenolpyruvate carboxylase activity"/>
    <property type="evidence" value="ECO:0007669"/>
    <property type="project" value="UniProtKB-UniRule"/>
</dbReference>
<evidence type="ECO:0000256" key="12">
    <source>
        <dbReference type="PROSITE-ProRule" id="PRU10112"/>
    </source>
</evidence>
<dbReference type="Gene3D" id="1.20.1440.90">
    <property type="entry name" value="Phosphoenolpyruvate/pyruvate domain"/>
    <property type="match status" value="1"/>
</dbReference>
<keyword evidence="7 10" id="KW-0456">Lyase</keyword>
<reference evidence="13 14" key="1">
    <citation type="submission" date="2018-04" db="EMBL/GenBank/DDBJ databases">
        <title>Denitrifier Microvirgula.</title>
        <authorList>
            <person name="Anderson E."/>
            <person name="Jang J."/>
            <person name="Ishii S."/>
        </authorList>
    </citation>
    <scope>NUCLEOTIDE SEQUENCE [LARGE SCALE GENOMIC DNA]</scope>
    <source>
        <strain evidence="13 14">BE2.4</strain>
    </source>
</reference>